<feature type="region of interest" description="Disordered" evidence="1">
    <location>
        <begin position="170"/>
        <end position="276"/>
    </location>
</feature>
<protein>
    <submittedName>
        <fullName evidence="2">Uncharacterized protein</fullName>
    </submittedName>
</protein>
<dbReference type="EMBL" id="FOFD01000007">
    <property type="protein sequence ID" value="SER73677.1"/>
    <property type="molecule type" value="Genomic_DNA"/>
</dbReference>
<feature type="compositionally biased region" description="Polar residues" evidence="1">
    <location>
        <begin position="265"/>
        <end position="274"/>
    </location>
</feature>
<proteinExistence type="predicted"/>
<accession>A0A1H9RM21</accession>
<feature type="compositionally biased region" description="Polar residues" evidence="1">
    <location>
        <begin position="192"/>
        <end position="203"/>
    </location>
</feature>
<evidence type="ECO:0000313" key="3">
    <source>
        <dbReference type="Proteomes" id="UP000199114"/>
    </source>
</evidence>
<reference evidence="3" key="1">
    <citation type="submission" date="2016-10" db="EMBL/GenBank/DDBJ databases">
        <authorList>
            <person name="Varghese N."/>
            <person name="Submissions S."/>
        </authorList>
    </citation>
    <scope>NUCLEOTIDE SEQUENCE [LARGE SCALE GENOMIC DNA]</scope>
    <source>
        <strain evidence="3">DSM 25055</strain>
    </source>
</reference>
<dbReference type="AlphaFoldDB" id="A0A1H9RM21"/>
<dbReference type="Proteomes" id="UP000199114">
    <property type="component" value="Unassembled WGS sequence"/>
</dbReference>
<feature type="region of interest" description="Disordered" evidence="1">
    <location>
        <begin position="36"/>
        <end position="59"/>
    </location>
</feature>
<evidence type="ECO:0000313" key="2">
    <source>
        <dbReference type="EMBL" id="SER73677.1"/>
    </source>
</evidence>
<gene>
    <name evidence="2" type="ORF">SAMN04489841_4455</name>
</gene>
<name>A0A1H9RM21_9EURY</name>
<feature type="region of interest" description="Disordered" evidence="1">
    <location>
        <begin position="1"/>
        <end position="22"/>
    </location>
</feature>
<keyword evidence="3" id="KW-1185">Reference proteome</keyword>
<feature type="compositionally biased region" description="Low complexity" evidence="1">
    <location>
        <begin position="225"/>
        <end position="236"/>
    </location>
</feature>
<sequence>MTPGPSGQYPLSAAARSRRTGAAHRNGIGISVCGSLSRFDDRPTTRTGRDGSRRFPASPIRGITSAFGLTTSTTRPASLAVVRTVTRWAGSNGYPRRRPSQRWHSPFVRSRLRFLGISHRVRTRGRQFGRSRRRTRVGERWIPSREPGVMAGTCPLEMIAMESPVNDELAVPDRSIPGATHPEEAIAGPPRRQQTPSRSSGRDASTLYWVDDDRQVGRRPRLAIRGPTGCPRGRPGSSQCAADRGGDRPLEGSGATPEIRRPTDVSASRSTTVAGASIPFGRVAVAFAPRTCRSSRRLWPD</sequence>
<feature type="compositionally biased region" description="Basic and acidic residues" evidence="1">
    <location>
        <begin position="38"/>
        <end position="53"/>
    </location>
</feature>
<dbReference type="STRING" id="1186196.SAMN04489841_4455"/>
<evidence type="ECO:0000256" key="1">
    <source>
        <dbReference type="SAM" id="MobiDB-lite"/>
    </source>
</evidence>
<organism evidence="2 3">
    <name type="scientific">Natrinema salaciae</name>
    <dbReference type="NCBI Taxonomy" id="1186196"/>
    <lineage>
        <taxon>Archaea</taxon>
        <taxon>Methanobacteriati</taxon>
        <taxon>Methanobacteriota</taxon>
        <taxon>Stenosarchaea group</taxon>
        <taxon>Halobacteria</taxon>
        <taxon>Halobacteriales</taxon>
        <taxon>Natrialbaceae</taxon>
        <taxon>Natrinema</taxon>
    </lineage>
</organism>